<dbReference type="OrthoDB" id="541883at2759"/>
<dbReference type="GO" id="GO:0008610">
    <property type="term" value="P:lipid biosynthetic process"/>
    <property type="evidence" value="ECO:0007669"/>
    <property type="project" value="TreeGrafter"/>
</dbReference>
<dbReference type="AlphaFoldDB" id="A0A0G4G9Y3"/>
<dbReference type="InterPro" id="IPR001031">
    <property type="entry name" value="Thioesterase"/>
</dbReference>
<dbReference type="Gene3D" id="3.40.50.1820">
    <property type="entry name" value="alpha/beta hydrolase"/>
    <property type="match status" value="1"/>
</dbReference>
<dbReference type="Pfam" id="PF00975">
    <property type="entry name" value="Thioesterase"/>
    <property type="match status" value="1"/>
</dbReference>
<evidence type="ECO:0000259" key="2">
    <source>
        <dbReference type="Pfam" id="PF00975"/>
    </source>
</evidence>
<dbReference type="OMA" id="PCSIFRA"/>
<gene>
    <name evidence="3" type="ORF">Vbra_17231</name>
</gene>
<dbReference type="PANTHER" id="PTHR11487">
    <property type="entry name" value="THIOESTERASE"/>
    <property type="match status" value="1"/>
</dbReference>
<dbReference type="InterPro" id="IPR012223">
    <property type="entry name" value="TEII"/>
</dbReference>
<organism evidence="3 4">
    <name type="scientific">Vitrella brassicaformis (strain CCMP3155)</name>
    <dbReference type="NCBI Taxonomy" id="1169540"/>
    <lineage>
        <taxon>Eukaryota</taxon>
        <taxon>Sar</taxon>
        <taxon>Alveolata</taxon>
        <taxon>Colpodellida</taxon>
        <taxon>Vitrellaceae</taxon>
        <taxon>Vitrella</taxon>
    </lineage>
</organism>
<sequence>MAAQFGLWFPSKNGRAENPRFRVLCLHSAGSAETIYTNKGSPRRPYPNPLLQWCIDNEVELLAAQLPGRPGPRAKEPRITSAQEAAKRLYEVMTPHFADGVSYAIVGHSVGTWIAFELLCLIREKLKQQETTSTTTPQVPLPKHLFFSCMVAPDWPADKRPWRQNKDLNEEQFKEECGHWDVNKEVFDMWDVYGPLLRDDFTIFDCYTFTHDGCQPFDIPITAWYAKRDRKISEEMVSAWQRFVKNSSKFTLSSIDGHHLFVYDSGARTAWMDQIAHRLDQCLLDEEYGF</sequence>
<evidence type="ECO:0000313" key="3">
    <source>
        <dbReference type="EMBL" id="CEM25340.1"/>
    </source>
</evidence>
<evidence type="ECO:0000313" key="4">
    <source>
        <dbReference type="Proteomes" id="UP000041254"/>
    </source>
</evidence>
<reference evidence="3 4" key="1">
    <citation type="submission" date="2014-11" db="EMBL/GenBank/DDBJ databases">
        <authorList>
            <person name="Zhu J."/>
            <person name="Qi W."/>
            <person name="Song R."/>
        </authorList>
    </citation>
    <scope>NUCLEOTIDE SEQUENCE [LARGE SCALE GENOMIC DNA]</scope>
</reference>
<dbReference type="EMBL" id="CDMY01000597">
    <property type="protein sequence ID" value="CEM25340.1"/>
    <property type="molecule type" value="Genomic_DNA"/>
</dbReference>
<proteinExistence type="inferred from homology"/>
<name>A0A0G4G9Y3_VITBC</name>
<protein>
    <recommendedName>
        <fullName evidence="2">Thioesterase domain-containing protein</fullName>
    </recommendedName>
</protein>
<dbReference type="InterPro" id="IPR029058">
    <property type="entry name" value="AB_hydrolase_fold"/>
</dbReference>
<keyword evidence="4" id="KW-1185">Reference proteome</keyword>
<comment type="similarity">
    <text evidence="1">Belongs to the thioesterase family.</text>
</comment>
<accession>A0A0G4G9Y3</accession>
<dbReference type="PhylomeDB" id="A0A0G4G9Y3"/>
<feature type="domain" description="Thioesterase" evidence="2">
    <location>
        <begin position="57"/>
        <end position="264"/>
    </location>
</feature>
<dbReference type="SUPFAM" id="SSF53474">
    <property type="entry name" value="alpha/beta-Hydrolases"/>
    <property type="match status" value="1"/>
</dbReference>
<dbReference type="PANTHER" id="PTHR11487:SF0">
    <property type="entry name" value="S-ACYL FATTY ACID SYNTHASE THIOESTERASE, MEDIUM CHAIN"/>
    <property type="match status" value="1"/>
</dbReference>
<dbReference type="Proteomes" id="UP000041254">
    <property type="component" value="Unassembled WGS sequence"/>
</dbReference>
<dbReference type="InParanoid" id="A0A0G4G9Y3"/>
<evidence type="ECO:0000256" key="1">
    <source>
        <dbReference type="ARBA" id="ARBA00007169"/>
    </source>
</evidence>
<dbReference type="VEuPathDB" id="CryptoDB:Vbra_17231"/>